<keyword evidence="1 3" id="KW-0732">Signal</keyword>
<evidence type="ECO:0000313" key="6">
    <source>
        <dbReference type="Proteomes" id="UP000319576"/>
    </source>
</evidence>
<evidence type="ECO:0000256" key="1">
    <source>
        <dbReference type="ARBA" id="ARBA00022729"/>
    </source>
</evidence>
<evidence type="ECO:0000259" key="4">
    <source>
        <dbReference type="SMART" id="SM00560"/>
    </source>
</evidence>
<proteinExistence type="predicted"/>
<evidence type="ECO:0000256" key="2">
    <source>
        <dbReference type="ARBA" id="ARBA00023157"/>
    </source>
</evidence>
<dbReference type="EMBL" id="CP036273">
    <property type="protein sequence ID" value="QDU19833.1"/>
    <property type="molecule type" value="Genomic_DNA"/>
</dbReference>
<feature type="domain" description="LamG-like jellyroll fold" evidence="4">
    <location>
        <begin position="120"/>
        <end position="272"/>
    </location>
</feature>
<protein>
    <recommendedName>
        <fullName evidence="4">LamG-like jellyroll fold domain-containing protein</fullName>
    </recommendedName>
</protein>
<feature type="signal peptide" evidence="3">
    <location>
        <begin position="1"/>
        <end position="19"/>
    </location>
</feature>
<sequence precursor="true">MRHVLRPGLALLATGLLLATGRADEAAVRKAVTFYASFDEAVKGDFGGGDLDAGTRYPHPTEKGRFVFEKGADATVLKIAKGKGVAGGAFEATDVVPKNGWVYFPVKGNLAYKKDGWSGSVSVWCNTDPDRLIKAKFCDPVQITQRGYDNGALWFDFNDAKPRALRFGAFTARPAGQKAVAESDPKAPLVRLPEVGWKAGEWHHVVLTFRNLDTGKPDAATALYIDGKRVGEVKDQAIAMGWDVEKAGVYLSLGYVGLLDEFALFDRALTAEDVALLHKKPDLLAPLKRK</sequence>
<dbReference type="Pfam" id="PF13385">
    <property type="entry name" value="Laminin_G_3"/>
    <property type="match status" value="1"/>
</dbReference>
<accession>A0A517XQQ3</accession>
<keyword evidence="2" id="KW-1015">Disulfide bond</keyword>
<dbReference type="InterPro" id="IPR006558">
    <property type="entry name" value="LamG-like"/>
</dbReference>
<feature type="chain" id="PRO_5022230507" description="LamG-like jellyroll fold domain-containing protein" evidence="3">
    <location>
        <begin position="20"/>
        <end position="290"/>
    </location>
</feature>
<keyword evidence="6" id="KW-1185">Reference proteome</keyword>
<dbReference type="InterPro" id="IPR013320">
    <property type="entry name" value="ConA-like_dom_sf"/>
</dbReference>
<evidence type="ECO:0000313" key="5">
    <source>
        <dbReference type="EMBL" id="QDU19833.1"/>
    </source>
</evidence>
<dbReference type="Proteomes" id="UP000319576">
    <property type="component" value="Chromosome"/>
</dbReference>
<evidence type="ECO:0000256" key="3">
    <source>
        <dbReference type="SAM" id="SignalP"/>
    </source>
</evidence>
<dbReference type="SMART" id="SM00560">
    <property type="entry name" value="LamGL"/>
    <property type="match status" value="1"/>
</dbReference>
<dbReference type="OrthoDB" id="257393at2"/>
<organism evidence="5 6">
    <name type="scientific">Urbifossiella limnaea</name>
    <dbReference type="NCBI Taxonomy" id="2528023"/>
    <lineage>
        <taxon>Bacteria</taxon>
        <taxon>Pseudomonadati</taxon>
        <taxon>Planctomycetota</taxon>
        <taxon>Planctomycetia</taxon>
        <taxon>Gemmatales</taxon>
        <taxon>Gemmataceae</taxon>
        <taxon>Urbifossiella</taxon>
    </lineage>
</organism>
<dbReference type="Gene3D" id="2.60.120.200">
    <property type="match status" value="1"/>
</dbReference>
<gene>
    <name evidence="5" type="ORF">ETAA1_17710</name>
</gene>
<reference evidence="5 6" key="1">
    <citation type="submission" date="2019-02" db="EMBL/GenBank/DDBJ databases">
        <title>Deep-cultivation of Planctomycetes and their phenomic and genomic characterization uncovers novel biology.</title>
        <authorList>
            <person name="Wiegand S."/>
            <person name="Jogler M."/>
            <person name="Boedeker C."/>
            <person name="Pinto D."/>
            <person name="Vollmers J."/>
            <person name="Rivas-Marin E."/>
            <person name="Kohn T."/>
            <person name="Peeters S.H."/>
            <person name="Heuer A."/>
            <person name="Rast P."/>
            <person name="Oberbeckmann S."/>
            <person name="Bunk B."/>
            <person name="Jeske O."/>
            <person name="Meyerdierks A."/>
            <person name="Storesund J.E."/>
            <person name="Kallscheuer N."/>
            <person name="Luecker S."/>
            <person name="Lage O.M."/>
            <person name="Pohl T."/>
            <person name="Merkel B.J."/>
            <person name="Hornburger P."/>
            <person name="Mueller R.-W."/>
            <person name="Bruemmer F."/>
            <person name="Labrenz M."/>
            <person name="Spormann A.M."/>
            <person name="Op den Camp H."/>
            <person name="Overmann J."/>
            <person name="Amann R."/>
            <person name="Jetten M.S.M."/>
            <person name="Mascher T."/>
            <person name="Medema M.H."/>
            <person name="Devos D.P."/>
            <person name="Kaster A.-K."/>
            <person name="Ovreas L."/>
            <person name="Rohde M."/>
            <person name="Galperin M.Y."/>
            <person name="Jogler C."/>
        </authorList>
    </citation>
    <scope>NUCLEOTIDE SEQUENCE [LARGE SCALE GENOMIC DNA]</scope>
    <source>
        <strain evidence="5 6">ETA_A1</strain>
    </source>
</reference>
<dbReference type="AlphaFoldDB" id="A0A517XQQ3"/>
<name>A0A517XQQ3_9BACT</name>
<dbReference type="KEGG" id="uli:ETAA1_17710"/>
<dbReference type="SUPFAM" id="SSF49899">
    <property type="entry name" value="Concanavalin A-like lectins/glucanases"/>
    <property type="match status" value="1"/>
</dbReference>
<dbReference type="RefSeq" id="WP_145236404.1">
    <property type="nucleotide sequence ID" value="NZ_CP036273.1"/>
</dbReference>